<feature type="region of interest" description="Disordered" evidence="1">
    <location>
        <begin position="182"/>
        <end position="207"/>
    </location>
</feature>
<evidence type="ECO:0000256" key="1">
    <source>
        <dbReference type="SAM" id="MobiDB-lite"/>
    </source>
</evidence>
<protein>
    <submittedName>
        <fullName evidence="2">Uncharacterized protein</fullName>
    </submittedName>
</protein>
<reference evidence="2 3" key="1">
    <citation type="journal article" date="2015" name="Nature">
        <title>rRNA introns, odd ribosomes, and small enigmatic genomes across a large radiation of phyla.</title>
        <authorList>
            <person name="Brown C.T."/>
            <person name="Hug L.A."/>
            <person name="Thomas B.C."/>
            <person name="Sharon I."/>
            <person name="Castelle C.J."/>
            <person name="Singh A."/>
            <person name="Wilkins M.J."/>
            <person name="Williams K.H."/>
            <person name="Banfield J.F."/>
        </authorList>
    </citation>
    <scope>NUCLEOTIDE SEQUENCE [LARGE SCALE GENOMIC DNA]</scope>
</reference>
<evidence type="ECO:0000313" key="2">
    <source>
        <dbReference type="EMBL" id="KKS69973.1"/>
    </source>
</evidence>
<sequence length="207" mass="22397">MSAQARLGELELPEADDLASHHLHFHALPACDELVIGDGEHVLLPKELPVAENLGPLMSTTEHVHHHPVVEQHGSREVHVGRAPELVHGHLLPVVHEALGELFVRADVAELPDGVDGEDFPIALQDAERGLQTAPERRARAVLDHVPVLLQVFAELDCIGARLGGQDVLLVVTVTDEQDRGHEALLPSKPPKGPWRRVGVSGQASEC</sequence>
<organism evidence="2 3">
    <name type="scientific">Candidatus Magasanikbacteria bacterium GW2011_GWE2_42_7</name>
    <dbReference type="NCBI Taxonomy" id="1619052"/>
    <lineage>
        <taxon>Bacteria</taxon>
        <taxon>Candidatus Magasanikiibacteriota</taxon>
    </lineage>
</organism>
<dbReference type="Proteomes" id="UP000033867">
    <property type="component" value="Unassembled WGS sequence"/>
</dbReference>
<name>A0A0G1E5X8_9BACT</name>
<accession>A0A0G1E5X8</accession>
<proteinExistence type="predicted"/>
<dbReference type="EMBL" id="LCEK01000072">
    <property type="protein sequence ID" value="KKS69973.1"/>
    <property type="molecule type" value="Genomic_DNA"/>
</dbReference>
<evidence type="ECO:0000313" key="3">
    <source>
        <dbReference type="Proteomes" id="UP000033867"/>
    </source>
</evidence>
<dbReference type="AlphaFoldDB" id="A0A0G1E5X8"/>
<comment type="caution">
    <text evidence="2">The sequence shown here is derived from an EMBL/GenBank/DDBJ whole genome shotgun (WGS) entry which is preliminary data.</text>
</comment>
<gene>
    <name evidence="2" type="ORF">UV42_C0072G0003</name>
</gene>